<evidence type="ECO:0000256" key="12">
    <source>
        <dbReference type="ARBA" id="ARBA00023128"/>
    </source>
</evidence>
<comment type="subunit">
    <text evidence="4">F-type ATPases have 2 components, CF(1) - the catalytic core - and CF(0) - the membrane proton channel. CF(1) has five subunits: alpha(3), beta(3), gamma(1), delta(1), epsilon(1). CF(0) has three main subunits: a, b and c.</text>
</comment>
<geneLocation type="mitochondrion" evidence="17"/>
<gene>
    <name evidence="17" type="primary">ymf39</name>
</gene>
<evidence type="ECO:0000256" key="15">
    <source>
        <dbReference type="SAM" id="MobiDB-lite"/>
    </source>
</evidence>
<accession>A0A6C0M9J3</accession>
<evidence type="ECO:0000256" key="7">
    <source>
        <dbReference type="ARBA" id="ARBA00022547"/>
    </source>
</evidence>
<feature type="region of interest" description="Disordered" evidence="15">
    <location>
        <begin position="169"/>
        <end position="189"/>
    </location>
</feature>
<dbReference type="InterPro" id="IPR008688">
    <property type="entry name" value="ATP_synth_Bsub_B/MI25"/>
</dbReference>
<name>A0A6C0M9J3_9CHLO</name>
<dbReference type="GO" id="GO:0015986">
    <property type="term" value="P:proton motive force-driven ATP synthesis"/>
    <property type="evidence" value="ECO:0007669"/>
    <property type="project" value="InterPro"/>
</dbReference>
<dbReference type="Pfam" id="PF05405">
    <property type="entry name" value="Mt_ATP-synt_B"/>
    <property type="match status" value="1"/>
</dbReference>
<keyword evidence="8 16" id="KW-0812">Transmembrane</keyword>
<feature type="compositionally biased region" description="Polar residues" evidence="15">
    <location>
        <begin position="172"/>
        <end position="189"/>
    </location>
</feature>
<dbReference type="PANTHER" id="PTHR37774:SF4">
    <property type="entry name" value="ATP SYNTHASE PROTEIN MI25"/>
    <property type="match status" value="1"/>
</dbReference>
<evidence type="ECO:0000256" key="4">
    <source>
        <dbReference type="ARBA" id="ARBA00011648"/>
    </source>
</evidence>
<comment type="function">
    <text evidence="1">This is one of the chains of the nonenzymatic component (CF(0) subunit) of the mitochondrial ATPase complex.</text>
</comment>
<keyword evidence="11" id="KW-0406">Ion transport</keyword>
<evidence type="ECO:0000256" key="3">
    <source>
        <dbReference type="ARBA" id="ARBA00009281"/>
    </source>
</evidence>
<proteinExistence type="inferred from homology"/>
<protein>
    <recommendedName>
        <fullName evidence="5">ATP synthase protein MI25</fullName>
    </recommendedName>
</protein>
<dbReference type="GeneID" id="44153551"/>
<keyword evidence="12 17" id="KW-0496">Mitochondrion</keyword>
<evidence type="ECO:0000256" key="9">
    <source>
        <dbReference type="ARBA" id="ARBA00022781"/>
    </source>
</evidence>
<keyword evidence="9" id="KW-0375">Hydrogen ion transport</keyword>
<keyword evidence="14" id="KW-0066">ATP synthesis</keyword>
<evidence type="ECO:0000256" key="5">
    <source>
        <dbReference type="ARBA" id="ARBA00017388"/>
    </source>
</evidence>
<dbReference type="GO" id="GO:0015078">
    <property type="term" value="F:proton transmembrane transporter activity"/>
    <property type="evidence" value="ECO:0007669"/>
    <property type="project" value="InterPro"/>
</dbReference>
<evidence type="ECO:0000313" key="17">
    <source>
        <dbReference type="EMBL" id="QHU78320.1"/>
    </source>
</evidence>
<dbReference type="EMBL" id="MN934958">
    <property type="protein sequence ID" value="QHU78320.1"/>
    <property type="molecule type" value="Genomic_DNA"/>
</dbReference>
<evidence type="ECO:0000256" key="8">
    <source>
        <dbReference type="ARBA" id="ARBA00022692"/>
    </source>
</evidence>
<comment type="subcellular location">
    <subcellularLocation>
        <location evidence="2">Mitochondrion membrane</location>
        <topology evidence="2">Single-pass membrane protein</topology>
    </subcellularLocation>
</comment>
<evidence type="ECO:0000256" key="2">
    <source>
        <dbReference type="ARBA" id="ARBA00004304"/>
    </source>
</evidence>
<evidence type="ECO:0000256" key="16">
    <source>
        <dbReference type="SAM" id="Phobius"/>
    </source>
</evidence>
<evidence type="ECO:0000256" key="14">
    <source>
        <dbReference type="ARBA" id="ARBA00023310"/>
    </source>
</evidence>
<reference evidence="17" key="1">
    <citation type="submission" date="2020-01" db="EMBL/GenBank/DDBJ databases">
        <title>The complete mitocondrion genome of Heveochlorella roystonensis contains a large direct repeat.</title>
        <authorList>
            <person name="Zhang J."/>
        </authorList>
    </citation>
    <scope>NUCLEOTIDE SEQUENCE</scope>
</reference>
<dbReference type="InterPro" id="IPR044988">
    <property type="entry name" value="MI25_plants"/>
</dbReference>
<keyword evidence="6" id="KW-0813">Transport</keyword>
<evidence type="ECO:0000256" key="6">
    <source>
        <dbReference type="ARBA" id="ARBA00022448"/>
    </source>
</evidence>
<evidence type="ECO:0000256" key="1">
    <source>
        <dbReference type="ARBA" id="ARBA00003096"/>
    </source>
</evidence>
<organism evidence="17">
    <name type="scientific">Jaagichlorella roystonensis</name>
    <dbReference type="NCBI Taxonomy" id="1052852"/>
    <lineage>
        <taxon>Eukaryota</taxon>
        <taxon>Viridiplantae</taxon>
        <taxon>Chlorophyta</taxon>
        <taxon>core chlorophytes</taxon>
        <taxon>Trebouxiophyceae</taxon>
        <taxon>Watanabeales</taxon>
        <taxon>Watanabeaceae</taxon>
        <taxon>Jaagichlorella</taxon>
    </lineage>
</organism>
<dbReference type="GO" id="GO:0031966">
    <property type="term" value="C:mitochondrial membrane"/>
    <property type="evidence" value="ECO:0007669"/>
    <property type="project" value="UniProtKB-SubCell"/>
</dbReference>
<dbReference type="PANTHER" id="PTHR37774">
    <property type="entry name" value="ATP SYNTHASE PROTEIN MI25-RELATED"/>
    <property type="match status" value="1"/>
</dbReference>
<sequence length="202" mass="23043">MMSTFREIRFYLFFFLFFTVASSKGIIIYNEETLVALSFITFVIFCFNYFGHLIKDSLDERSSLIRTSLENFHRLKEHALQESLSQHKQIKKLKKIFPSVGSFTENQMVYTSLSGDQKVTLYNSFCSQIVQKLGSFQSSKTLLQQGLQKSIALTIPTLVLAKIKQREKQESKTGSMTANQSGTSSYRGLSTQVKQSLKILKG</sequence>
<evidence type="ECO:0000256" key="13">
    <source>
        <dbReference type="ARBA" id="ARBA00023136"/>
    </source>
</evidence>
<dbReference type="RefSeq" id="YP_009733024.1">
    <property type="nucleotide sequence ID" value="NC_046060.1"/>
</dbReference>
<keyword evidence="10 16" id="KW-1133">Transmembrane helix</keyword>
<comment type="similarity">
    <text evidence="3">Belongs to the ATPase protein MI25 family.</text>
</comment>
<keyword evidence="7" id="KW-0138">CF(0)</keyword>
<feature type="transmembrane region" description="Helical" evidence="16">
    <location>
        <begin position="33"/>
        <end position="51"/>
    </location>
</feature>
<dbReference type="GO" id="GO:0045259">
    <property type="term" value="C:proton-transporting ATP synthase complex"/>
    <property type="evidence" value="ECO:0007669"/>
    <property type="project" value="UniProtKB-KW"/>
</dbReference>
<evidence type="ECO:0000256" key="10">
    <source>
        <dbReference type="ARBA" id="ARBA00022989"/>
    </source>
</evidence>
<evidence type="ECO:0000256" key="11">
    <source>
        <dbReference type="ARBA" id="ARBA00023065"/>
    </source>
</evidence>
<keyword evidence="13 16" id="KW-0472">Membrane</keyword>
<dbReference type="AlphaFoldDB" id="A0A6C0M9J3"/>